<accession>A7N455</accession>
<dbReference type="EMBL" id="CP000790">
    <property type="protein sequence ID" value="ABU73500.1"/>
    <property type="molecule type" value="Genomic_DNA"/>
</dbReference>
<sequence length="52" mass="6123">MYKFAAFCRFKRKDLQFSRVFSFFSHSPIINFVNETTSIGSHGVLERYVLSL</sequence>
<dbReference type="Proteomes" id="UP000008152">
    <property type="component" value="Chromosome II"/>
</dbReference>
<evidence type="ECO:0000313" key="1">
    <source>
        <dbReference type="EMBL" id="ABU73500.1"/>
    </source>
</evidence>
<reference evidence="1 2" key="1">
    <citation type="submission" date="2007-08" db="EMBL/GenBank/DDBJ databases">
        <authorList>
            <consortium name="The Vibrio harveyi Genome Sequencing Project"/>
            <person name="Bassler B."/>
            <person name="Clifton S.W."/>
            <person name="Fulton L."/>
            <person name="Delehaunty K."/>
            <person name="Fronick C."/>
            <person name="Harrison M."/>
            <person name="Markivic C."/>
            <person name="Fulton R."/>
            <person name="Tin-Wollam A.-M."/>
            <person name="Shah N."/>
            <person name="Pepin K."/>
            <person name="Nash W."/>
            <person name="Thiruvilangam P."/>
            <person name="Bhonagiri V."/>
            <person name="Waters C."/>
            <person name="Tu K.C."/>
            <person name="Irgon J."/>
            <person name="Wilson R.K."/>
        </authorList>
    </citation>
    <scope>NUCLEOTIDE SEQUENCE [LARGE SCALE GENOMIC DNA]</scope>
    <source>
        <strain evidence="2">ATCC BAA-1116 / BB120</strain>
    </source>
</reference>
<organism evidence="1 2">
    <name type="scientific">Vibrio campbellii (strain ATCC BAA-1116)</name>
    <dbReference type="NCBI Taxonomy" id="2902295"/>
    <lineage>
        <taxon>Bacteria</taxon>
        <taxon>Pseudomonadati</taxon>
        <taxon>Pseudomonadota</taxon>
        <taxon>Gammaproteobacteria</taxon>
        <taxon>Vibrionales</taxon>
        <taxon>Vibrionaceae</taxon>
        <taxon>Vibrio</taxon>
    </lineage>
</organism>
<gene>
    <name evidence="1" type="ordered locus">VIBHAR_05597</name>
</gene>
<proteinExistence type="predicted"/>
<evidence type="ECO:0000313" key="2">
    <source>
        <dbReference type="Proteomes" id="UP000008152"/>
    </source>
</evidence>
<protein>
    <submittedName>
        <fullName evidence="1">Uncharacterized protein</fullName>
    </submittedName>
</protein>
<dbReference type="KEGG" id="vha:VIBHAR_05597"/>
<name>A7N455_VIBC1</name>
<dbReference type="AlphaFoldDB" id="A7N455"/>
<dbReference type="PATRIC" id="fig|338187.36.peg.4477"/>